<comment type="subcellular location">
    <subcellularLocation>
        <location evidence="1">Endoplasmic reticulum</location>
    </subcellularLocation>
</comment>
<dbReference type="Gene3D" id="3.40.50.2000">
    <property type="entry name" value="Glycogen Phosphorylase B"/>
    <property type="match status" value="1"/>
</dbReference>
<organism evidence="7 8">
    <name type="scientific">Sandaracinus amylolyticus</name>
    <dbReference type="NCBI Taxonomy" id="927083"/>
    <lineage>
        <taxon>Bacteria</taxon>
        <taxon>Pseudomonadati</taxon>
        <taxon>Myxococcota</taxon>
        <taxon>Polyangia</taxon>
        <taxon>Polyangiales</taxon>
        <taxon>Sandaracinaceae</taxon>
        <taxon>Sandaracinus</taxon>
    </lineage>
</organism>
<evidence type="ECO:0000256" key="3">
    <source>
        <dbReference type="ARBA" id="ARBA00022676"/>
    </source>
</evidence>
<protein>
    <submittedName>
        <fullName evidence="7">Beta-1,4-galactosyltransferase CpsIVG</fullName>
    </submittedName>
</protein>
<dbReference type="InterPro" id="IPR039042">
    <property type="entry name" value="Alg13-like"/>
</dbReference>
<evidence type="ECO:0000259" key="6">
    <source>
        <dbReference type="Pfam" id="PF04101"/>
    </source>
</evidence>
<gene>
    <name evidence="7" type="ORF">DB32_004313</name>
</gene>
<evidence type="ECO:0000313" key="7">
    <source>
        <dbReference type="EMBL" id="AKF07164.1"/>
    </source>
</evidence>
<dbReference type="InterPro" id="IPR007235">
    <property type="entry name" value="Glyco_trans_28_C"/>
</dbReference>
<dbReference type="Pfam" id="PF04101">
    <property type="entry name" value="Glyco_tran_28_C"/>
    <property type="match status" value="1"/>
</dbReference>
<dbReference type="STRING" id="927083.DB32_004313"/>
<feature type="domain" description="Glycosyl transferase family 28 C-terminal" evidence="6">
    <location>
        <begin position="1"/>
        <end position="110"/>
    </location>
</feature>
<proteinExistence type="inferred from homology"/>
<dbReference type="EMBL" id="CP011125">
    <property type="protein sequence ID" value="AKF07164.1"/>
    <property type="molecule type" value="Genomic_DNA"/>
</dbReference>
<name>A0A0F6SFL7_9BACT</name>
<dbReference type="RefSeq" id="WP_053234454.1">
    <property type="nucleotide sequence ID" value="NZ_CP011125.1"/>
</dbReference>
<dbReference type="PANTHER" id="PTHR12867:SF6">
    <property type="entry name" value="N-ACETYLGLUCOSAMINYLDIPHOSPHODOLICHOL N-ACETYLGLUCOSAMINYLTRANSFERASE"/>
    <property type="match status" value="1"/>
</dbReference>
<evidence type="ECO:0000256" key="5">
    <source>
        <dbReference type="ARBA" id="ARBA00022824"/>
    </source>
</evidence>
<dbReference type="SUPFAM" id="SSF53756">
    <property type="entry name" value="UDP-Glycosyltransferase/glycogen phosphorylase"/>
    <property type="match status" value="1"/>
</dbReference>
<keyword evidence="5" id="KW-0256">Endoplasmic reticulum</keyword>
<keyword evidence="3 7" id="KW-0328">Glycosyltransferase</keyword>
<keyword evidence="8" id="KW-1185">Reference proteome</keyword>
<evidence type="ECO:0000256" key="2">
    <source>
        <dbReference type="ARBA" id="ARBA00006962"/>
    </source>
</evidence>
<evidence type="ECO:0000256" key="1">
    <source>
        <dbReference type="ARBA" id="ARBA00004240"/>
    </source>
</evidence>
<accession>A0A0F6SFL7</accession>
<comment type="similarity">
    <text evidence="2">Belongs to the glycosyltransferase 28 family.</text>
</comment>
<dbReference type="AlphaFoldDB" id="A0A0F6SFL7"/>
<dbReference type="Proteomes" id="UP000034883">
    <property type="component" value="Chromosome"/>
</dbReference>
<sequence>MIFVTVGAQMPFDRMVKAVDEWAAARKRADVFAQIGPADYVPQHVKWTRFLEPDDFLARYREARVIVAHAGTGSILQALELGKPILVMPRRAALRETRNDHQVATAERFQSLGRVPVAWDAGDLAQALDRIDGLSSEKTLGPHASPELIARLRRFLDE</sequence>
<dbReference type="GO" id="GO:0006488">
    <property type="term" value="P:dolichol-linked oligosaccharide biosynthetic process"/>
    <property type="evidence" value="ECO:0007669"/>
    <property type="project" value="InterPro"/>
</dbReference>
<dbReference type="PANTHER" id="PTHR12867">
    <property type="entry name" value="GLYCOSYL TRANSFERASE-RELATED"/>
    <property type="match status" value="1"/>
</dbReference>
<evidence type="ECO:0000256" key="4">
    <source>
        <dbReference type="ARBA" id="ARBA00022679"/>
    </source>
</evidence>
<dbReference type="KEGG" id="samy:DB32_004313"/>
<dbReference type="OrthoDB" id="7186565at2"/>
<reference evidence="7 8" key="1">
    <citation type="submission" date="2015-03" db="EMBL/GenBank/DDBJ databases">
        <title>Genome assembly of Sandaracinus amylolyticus DSM 53668.</title>
        <authorList>
            <person name="Sharma G."/>
            <person name="Subramanian S."/>
        </authorList>
    </citation>
    <scope>NUCLEOTIDE SEQUENCE [LARGE SCALE GENOMIC DNA]</scope>
    <source>
        <strain evidence="7 8">DSM 53668</strain>
    </source>
</reference>
<keyword evidence="4 7" id="KW-0808">Transferase</keyword>
<dbReference type="GO" id="GO:0016758">
    <property type="term" value="F:hexosyltransferase activity"/>
    <property type="evidence" value="ECO:0007669"/>
    <property type="project" value="InterPro"/>
</dbReference>
<evidence type="ECO:0000313" key="8">
    <source>
        <dbReference type="Proteomes" id="UP000034883"/>
    </source>
</evidence>